<feature type="non-terminal residue" evidence="1">
    <location>
        <position position="1"/>
    </location>
</feature>
<dbReference type="EMBL" id="CP045897">
    <property type="protein sequence ID" value="QQP51007.1"/>
    <property type="molecule type" value="Genomic_DNA"/>
</dbReference>
<organism evidence="1 2">
    <name type="scientific">Caligus rogercresseyi</name>
    <name type="common">Sea louse</name>
    <dbReference type="NCBI Taxonomy" id="217165"/>
    <lineage>
        <taxon>Eukaryota</taxon>
        <taxon>Metazoa</taxon>
        <taxon>Ecdysozoa</taxon>
        <taxon>Arthropoda</taxon>
        <taxon>Crustacea</taxon>
        <taxon>Multicrustacea</taxon>
        <taxon>Hexanauplia</taxon>
        <taxon>Copepoda</taxon>
        <taxon>Siphonostomatoida</taxon>
        <taxon>Caligidae</taxon>
        <taxon>Caligus</taxon>
    </lineage>
</organism>
<gene>
    <name evidence="1" type="ORF">FKW44_012204</name>
</gene>
<name>A0A7T8HJE9_CALRO</name>
<accession>A0A7T8HJE9</accession>
<proteinExistence type="predicted"/>
<dbReference type="AlphaFoldDB" id="A0A7T8HJE9"/>
<protein>
    <submittedName>
        <fullName evidence="1">Uncharacterized protein</fullName>
    </submittedName>
</protein>
<evidence type="ECO:0000313" key="1">
    <source>
        <dbReference type="EMBL" id="QQP51007.1"/>
    </source>
</evidence>
<keyword evidence="2" id="KW-1185">Reference proteome</keyword>
<dbReference type="Proteomes" id="UP000595437">
    <property type="component" value="Chromosome 8"/>
</dbReference>
<sequence>FGLFLQKKDWLLTPESKCAFQADAVLTKVICMIYAASSRNSPMPTHMASIIYKEVEALVQVRVPK</sequence>
<evidence type="ECO:0000313" key="2">
    <source>
        <dbReference type="Proteomes" id="UP000595437"/>
    </source>
</evidence>
<reference evidence="2" key="1">
    <citation type="submission" date="2021-01" db="EMBL/GenBank/DDBJ databases">
        <title>Caligus Genome Assembly.</title>
        <authorList>
            <person name="Gallardo-Escarate C."/>
        </authorList>
    </citation>
    <scope>NUCLEOTIDE SEQUENCE [LARGE SCALE GENOMIC DNA]</scope>
</reference>